<keyword evidence="4" id="KW-1185">Reference proteome</keyword>
<evidence type="ECO:0000313" key="3">
    <source>
        <dbReference type="EMBL" id="CAI5725411.1"/>
    </source>
</evidence>
<comment type="caution">
    <text evidence="3">The sequence shown here is derived from an EMBL/GenBank/DDBJ whole genome shotgun (WGS) entry which is preliminary data.</text>
</comment>
<dbReference type="EMBL" id="CANTFM010000571">
    <property type="protein sequence ID" value="CAI5725411.1"/>
    <property type="molecule type" value="Genomic_DNA"/>
</dbReference>
<keyword evidence="1" id="KW-0812">Transmembrane</keyword>
<dbReference type="Proteomes" id="UP001162029">
    <property type="component" value="Unassembled WGS sequence"/>
</dbReference>
<feature type="transmembrane region" description="Helical" evidence="1">
    <location>
        <begin position="132"/>
        <end position="153"/>
    </location>
</feature>
<sequence>MHFNVLVALVVATFVASYSSFVSAETTALDDYAFYSNKVARRLGEDRKVQEERIPNMNTFTGLLKTKTAIPPGEMKSIGDVYKRLGKGAEKKLNKAGLDTQRLHKGDPEQVEKLVELYVKGAKKEKSFWLKVLGWVAMSVGAVSFISLMYLLVTGGPKGPPSTAVAGTTTHGGA</sequence>
<evidence type="ECO:0000256" key="2">
    <source>
        <dbReference type="SAM" id="SignalP"/>
    </source>
</evidence>
<keyword evidence="1" id="KW-1133">Transmembrane helix</keyword>
<keyword evidence="1" id="KW-0472">Membrane</keyword>
<gene>
    <name evidence="3" type="ORF">PDE001_LOCUS3347</name>
</gene>
<accession>A0AAV0TQF2</accession>
<evidence type="ECO:0000256" key="1">
    <source>
        <dbReference type="SAM" id="Phobius"/>
    </source>
</evidence>
<protein>
    <recommendedName>
        <fullName evidence="5">RxLR effector protein</fullName>
    </recommendedName>
</protein>
<feature type="signal peptide" evidence="2">
    <location>
        <begin position="1"/>
        <end position="24"/>
    </location>
</feature>
<evidence type="ECO:0008006" key="5">
    <source>
        <dbReference type="Google" id="ProtNLM"/>
    </source>
</evidence>
<feature type="chain" id="PRO_5043707024" description="RxLR effector protein" evidence="2">
    <location>
        <begin position="25"/>
        <end position="174"/>
    </location>
</feature>
<reference evidence="3" key="1">
    <citation type="submission" date="2022-12" db="EMBL/GenBank/DDBJ databases">
        <authorList>
            <person name="Webb A."/>
        </authorList>
    </citation>
    <scope>NUCLEOTIDE SEQUENCE</scope>
    <source>
        <strain evidence="3">Pd1</strain>
    </source>
</reference>
<organism evidence="3 4">
    <name type="scientific">Peronospora destructor</name>
    <dbReference type="NCBI Taxonomy" id="86335"/>
    <lineage>
        <taxon>Eukaryota</taxon>
        <taxon>Sar</taxon>
        <taxon>Stramenopiles</taxon>
        <taxon>Oomycota</taxon>
        <taxon>Peronosporomycetes</taxon>
        <taxon>Peronosporales</taxon>
        <taxon>Peronosporaceae</taxon>
        <taxon>Peronospora</taxon>
    </lineage>
</organism>
<name>A0AAV0TQF2_9STRA</name>
<proteinExistence type="predicted"/>
<evidence type="ECO:0000313" key="4">
    <source>
        <dbReference type="Proteomes" id="UP001162029"/>
    </source>
</evidence>
<keyword evidence="2" id="KW-0732">Signal</keyword>
<dbReference type="AlphaFoldDB" id="A0AAV0TQF2"/>